<sequence>MLAYHYTGINRDYWGASPMVEFPSLHQLSRYGYLGVELFFIISGFVILMTAYDRTVQSFVASRVARLYPAYWVAILLTFALQQFWHGGREPTSMEALGNLTMVQSAFGLTDVQGAFWTLWVELRFYVLIGIFMLVGMNRQRLLAFAVIWPVLGQVAENNHASFVATVLMSTYAPYFAVGIVLFLLSTDLLNLSCWLGLGFTWVLSVQQATAYAERASALTGAPVRPLVTAVAVTVMVLAVLACSHGPLSRIRWKWLTLAGALTYPLYLVHGQVGFFLIETLQTHLQSYVVLAIATLTSFALAFVIHRFVERPAARPLRRAVDRSLENLTVR</sequence>
<keyword evidence="3" id="KW-0808">Transferase</keyword>
<feature type="transmembrane region" description="Helical" evidence="1">
    <location>
        <begin position="290"/>
        <end position="309"/>
    </location>
</feature>
<proteinExistence type="predicted"/>
<keyword evidence="1" id="KW-0472">Membrane</keyword>
<feature type="transmembrane region" description="Helical" evidence="1">
    <location>
        <begin position="142"/>
        <end position="157"/>
    </location>
</feature>
<keyword evidence="4" id="KW-1185">Reference proteome</keyword>
<evidence type="ECO:0000256" key="1">
    <source>
        <dbReference type="SAM" id="Phobius"/>
    </source>
</evidence>
<feature type="transmembrane region" description="Helical" evidence="1">
    <location>
        <begin position="115"/>
        <end position="135"/>
    </location>
</feature>
<feature type="transmembrane region" description="Helical" evidence="1">
    <location>
        <begin position="255"/>
        <end position="278"/>
    </location>
</feature>
<dbReference type="KEGG" id="nps:KRR39_17440"/>
<keyword evidence="1" id="KW-1133">Transmembrane helix</keyword>
<evidence type="ECO:0000313" key="4">
    <source>
        <dbReference type="Proteomes" id="UP000683575"/>
    </source>
</evidence>
<keyword evidence="1" id="KW-0812">Transmembrane</keyword>
<dbReference type="AlphaFoldDB" id="A0A975XZC0"/>
<dbReference type="Proteomes" id="UP000683575">
    <property type="component" value="Chromosome"/>
</dbReference>
<dbReference type="GO" id="GO:0016747">
    <property type="term" value="F:acyltransferase activity, transferring groups other than amino-acyl groups"/>
    <property type="evidence" value="ECO:0007669"/>
    <property type="project" value="InterPro"/>
</dbReference>
<name>A0A975XZC0_9ACTN</name>
<feature type="domain" description="Acyltransferase 3" evidence="2">
    <location>
        <begin position="4"/>
        <end position="306"/>
    </location>
</feature>
<feature type="transmembrane region" description="Helical" evidence="1">
    <location>
        <begin position="64"/>
        <end position="85"/>
    </location>
</feature>
<dbReference type="PANTHER" id="PTHR23028">
    <property type="entry name" value="ACETYLTRANSFERASE"/>
    <property type="match status" value="1"/>
</dbReference>
<dbReference type="Pfam" id="PF01757">
    <property type="entry name" value="Acyl_transf_3"/>
    <property type="match status" value="1"/>
</dbReference>
<keyword evidence="3" id="KW-0012">Acyltransferase</keyword>
<evidence type="ECO:0000259" key="2">
    <source>
        <dbReference type="Pfam" id="PF01757"/>
    </source>
</evidence>
<feature type="transmembrane region" description="Helical" evidence="1">
    <location>
        <begin position="192"/>
        <end position="212"/>
    </location>
</feature>
<gene>
    <name evidence="3" type="ORF">KRR39_17440</name>
</gene>
<feature type="transmembrane region" description="Helical" evidence="1">
    <location>
        <begin position="224"/>
        <end position="243"/>
    </location>
</feature>
<feature type="transmembrane region" description="Helical" evidence="1">
    <location>
        <begin position="163"/>
        <end position="185"/>
    </location>
</feature>
<dbReference type="GO" id="GO:0009103">
    <property type="term" value="P:lipopolysaccharide biosynthetic process"/>
    <property type="evidence" value="ECO:0007669"/>
    <property type="project" value="TreeGrafter"/>
</dbReference>
<dbReference type="PANTHER" id="PTHR23028:SF53">
    <property type="entry name" value="ACYL_TRANSF_3 DOMAIN-CONTAINING PROTEIN"/>
    <property type="match status" value="1"/>
</dbReference>
<protein>
    <submittedName>
        <fullName evidence="3">Acyltransferase</fullName>
    </submittedName>
</protein>
<dbReference type="GO" id="GO:0016020">
    <property type="term" value="C:membrane"/>
    <property type="evidence" value="ECO:0007669"/>
    <property type="project" value="TreeGrafter"/>
</dbReference>
<feature type="transmembrane region" description="Helical" evidence="1">
    <location>
        <begin position="31"/>
        <end position="52"/>
    </location>
</feature>
<dbReference type="InterPro" id="IPR050879">
    <property type="entry name" value="Acyltransferase_3"/>
</dbReference>
<accession>A0A975XZC0</accession>
<reference evidence="3" key="1">
    <citation type="submission" date="2021-06" db="EMBL/GenBank/DDBJ databases">
        <title>Complete genome sequence of Nocardioides sp. G188.</title>
        <authorList>
            <person name="Im W.-T."/>
        </authorList>
    </citation>
    <scope>NUCLEOTIDE SEQUENCE</scope>
    <source>
        <strain evidence="3">G188</strain>
    </source>
</reference>
<evidence type="ECO:0000313" key="3">
    <source>
        <dbReference type="EMBL" id="QWZ07238.1"/>
    </source>
</evidence>
<organism evidence="3 4">
    <name type="scientific">Nocardioides panacis</name>
    <dbReference type="NCBI Taxonomy" id="2849501"/>
    <lineage>
        <taxon>Bacteria</taxon>
        <taxon>Bacillati</taxon>
        <taxon>Actinomycetota</taxon>
        <taxon>Actinomycetes</taxon>
        <taxon>Propionibacteriales</taxon>
        <taxon>Nocardioidaceae</taxon>
        <taxon>Nocardioides</taxon>
    </lineage>
</organism>
<dbReference type="EMBL" id="CP077062">
    <property type="protein sequence ID" value="QWZ07238.1"/>
    <property type="molecule type" value="Genomic_DNA"/>
</dbReference>
<dbReference type="InterPro" id="IPR002656">
    <property type="entry name" value="Acyl_transf_3_dom"/>
</dbReference>